<dbReference type="Proteomes" id="UP000233256">
    <property type="component" value="Unassembled WGS sequence"/>
</dbReference>
<dbReference type="EMBL" id="PGXC01000001">
    <property type="protein sequence ID" value="PKK92017.1"/>
    <property type="molecule type" value="Genomic_DNA"/>
</dbReference>
<dbReference type="Gene3D" id="3.40.50.300">
    <property type="entry name" value="P-loop containing nucleotide triphosphate hydrolases"/>
    <property type="match status" value="1"/>
</dbReference>
<sequence length="247" mass="27530">MIYVSELNKNLDGKVILKRLSLEIRRGETMVIIGPSGCGKSVLLQHLIGLMKPDDGRIVIDGVDVTGFTESQWHGMRRRFGMVFQKYALFDSMTVGENIGFALREHTGISDRVTRKIVQEKLELVGLPGIEDKKPSEISGGMAKRVAFARAIAMDPEIILYDEPTTGLDPVMVTVIDKLTKSLQENLEVTSIVVTHDMNSAWRIADRMAVHYGGHIIEVGTPKEIRESTNPVVRQFINGWDQGPMEV</sequence>
<organism evidence="5 6">
    <name type="scientific">Candidatus Wallbacteria bacterium HGW-Wallbacteria-1</name>
    <dbReference type="NCBI Taxonomy" id="2013854"/>
    <lineage>
        <taxon>Bacteria</taxon>
        <taxon>Candidatus Walliibacteriota</taxon>
    </lineage>
</organism>
<comment type="caution">
    <text evidence="5">The sequence shown here is derived from an EMBL/GenBank/DDBJ whole genome shotgun (WGS) entry which is preliminary data.</text>
</comment>
<name>A0A2N1PUK3_9BACT</name>
<dbReference type="InterPro" id="IPR027417">
    <property type="entry name" value="P-loop_NTPase"/>
</dbReference>
<dbReference type="PROSITE" id="PS00211">
    <property type="entry name" value="ABC_TRANSPORTER_1"/>
    <property type="match status" value="1"/>
</dbReference>
<dbReference type="InterPro" id="IPR003593">
    <property type="entry name" value="AAA+_ATPase"/>
</dbReference>
<dbReference type="CDD" id="cd03261">
    <property type="entry name" value="ABC_Org_Solvent_Resistant"/>
    <property type="match status" value="1"/>
</dbReference>
<evidence type="ECO:0000256" key="1">
    <source>
        <dbReference type="ARBA" id="ARBA00022448"/>
    </source>
</evidence>
<feature type="domain" description="ABC transporter" evidence="4">
    <location>
        <begin position="2"/>
        <end position="238"/>
    </location>
</feature>
<evidence type="ECO:0000259" key="4">
    <source>
        <dbReference type="PROSITE" id="PS50893"/>
    </source>
</evidence>
<dbReference type="PANTHER" id="PTHR43023:SF6">
    <property type="entry name" value="INTERMEMBRANE PHOSPHOLIPID TRANSPORT SYSTEM ATP-BINDING PROTEIN MLAF"/>
    <property type="match status" value="1"/>
</dbReference>
<evidence type="ECO:0000256" key="3">
    <source>
        <dbReference type="ARBA" id="ARBA00022840"/>
    </source>
</evidence>
<keyword evidence="3 5" id="KW-0067">ATP-binding</keyword>
<gene>
    <name evidence="5" type="ORF">CVV64_00960</name>
</gene>
<proteinExistence type="predicted"/>
<dbReference type="AlphaFoldDB" id="A0A2N1PUK3"/>
<evidence type="ECO:0000313" key="6">
    <source>
        <dbReference type="Proteomes" id="UP000233256"/>
    </source>
</evidence>
<accession>A0A2N1PUK3</accession>
<evidence type="ECO:0000313" key="5">
    <source>
        <dbReference type="EMBL" id="PKK92017.1"/>
    </source>
</evidence>
<protein>
    <submittedName>
        <fullName evidence="5">ABC transporter ATP-binding protein</fullName>
    </submittedName>
</protein>
<dbReference type="SMART" id="SM00382">
    <property type="entry name" value="AAA"/>
    <property type="match status" value="1"/>
</dbReference>
<dbReference type="PROSITE" id="PS50893">
    <property type="entry name" value="ABC_TRANSPORTER_2"/>
    <property type="match status" value="1"/>
</dbReference>
<dbReference type="InterPro" id="IPR017871">
    <property type="entry name" value="ABC_transporter-like_CS"/>
</dbReference>
<dbReference type="SUPFAM" id="SSF52540">
    <property type="entry name" value="P-loop containing nucleoside triphosphate hydrolases"/>
    <property type="match status" value="1"/>
</dbReference>
<dbReference type="GO" id="GO:0005524">
    <property type="term" value="F:ATP binding"/>
    <property type="evidence" value="ECO:0007669"/>
    <property type="project" value="UniProtKB-KW"/>
</dbReference>
<dbReference type="PANTHER" id="PTHR43023">
    <property type="entry name" value="PROTEIN TRIGALACTOSYLDIACYLGLYCEROL 3, CHLOROPLASTIC"/>
    <property type="match status" value="1"/>
</dbReference>
<dbReference type="Pfam" id="PF00005">
    <property type="entry name" value="ABC_tran"/>
    <property type="match status" value="1"/>
</dbReference>
<keyword evidence="2" id="KW-0547">Nucleotide-binding</keyword>
<dbReference type="GO" id="GO:0016887">
    <property type="term" value="F:ATP hydrolysis activity"/>
    <property type="evidence" value="ECO:0007669"/>
    <property type="project" value="InterPro"/>
</dbReference>
<evidence type="ECO:0000256" key="2">
    <source>
        <dbReference type="ARBA" id="ARBA00022741"/>
    </source>
</evidence>
<keyword evidence="1" id="KW-0813">Transport</keyword>
<reference evidence="5 6" key="1">
    <citation type="journal article" date="2017" name="ISME J.">
        <title>Potential for microbial H2 and metal transformations associated with novel bacteria and archaea in deep terrestrial subsurface sediments.</title>
        <authorList>
            <person name="Hernsdorf A.W."/>
            <person name="Amano Y."/>
            <person name="Miyakawa K."/>
            <person name="Ise K."/>
            <person name="Suzuki Y."/>
            <person name="Anantharaman K."/>
            <person name="Probst A."/>
            <person name="Burstein D."/>
            <person name="Thomas B.C."/>
            <person name="Banfield J.F."/>
        </authorList>
    </citation>
    <scope>NUCLEOTIDE SEQUENCE [LARGE SCALE GENOMIC DNA]</scope>
    <source>
        <strain evidence="5">HGW-Wallbacteria-1</strain>
    </source>
</reference>
<dbReference type="InterPro" id="IPR003439">
    <property type="entry name" value="ABC_transporter-like_ATP-bd"/>
</dbReference>